<dbReference type="AlphaFoldDB" id="A0A9D1GKX7"/>
<evidence type="ECO:0000256" key="6">
    <source>
        <dbReference type="ARBA" id="ARBA00022755"/>
    </source>
</evidence>
<evidence type="ECO:0000313" key="13">
    <source>
        <dbReference type="Proteomes" id="UP000886860"/>
    </source>
</evidence>
<name>A0A9D1GKX7_9FIRM</name>
<keyword evidence="5 8" id="KW-0808">Transferase</keyword>
<feature type="binding site" evidence="9">
    <location>
        <position position="294"/>
    </location>
    <ligand>
        <name>Mg(2+)</name>
        <dbReference type="ChEBI" id="CHEBI:18420"/>
    </ligand>
</feature>
<sequence length="482" mass="54125">MGGFFGVTSKDDCVMDLFFGTDYHSHLGTRRGGMAVYGPRGFQRSIHNIENSPFRTKFERDVEELEGRSGIGSISDNEPQPLLIQSHLGSFAIVTVGKINNEEELVHQAYENGHIHFMEMSGGRINATELTASIINQKQSLVEGLLYAQEMIKGSMTILILTPEGIYASRDRYGRTPVMIGRKENAFCVSFESFAYINLGYHDYSELGPGEIVLVSPDGIQSLSKPRKEMKICSFLWVYYGYPTSSYEGVNVEDMRYRCGRILAQRDMGCRGCSGCSSSENTIHPDVVAGVPDSGTAHAIGYANESGIPFARPFIKYTPTWPRSFMPQNQSQRNLIAKMKLIPVNALIQGKSLLLIDDSIVRGTQLGETTEFLYESGAKEVHIRPACPPLLFGCKYLNFSRSNSELDLITRRIIREREGDEVSEEILADYADPDSQNYHEMIEEIRKRLNFTSLKYHRLDDLVESIGISPDKLCTYCWSGKE</sequence>
<dbReference type="GO" id="GO:0046872">
    <property type="term" value="F:metal ion binding"/>
    <property type="evidence" value="ECO:0007669"/>
    <property type="project" value="UniProtKB-KW"/>
</dbReference>
<dbReference type="EC" id="2.4.2.14" evidence="3 8"/>
<comment type="caution">
    <text evidence="12">The sequence shown here is derived from an EMBL/GenBank/DDBJ whole genome shotgun (WGS) entry which is preliminary data.</text>
</comment>
<evidence type="ECO:0000256" key="5">
    <source>
        <dbReference type="ARBA" id="ARBA00022679"/>
    </source>
</evidence>
<feature type="binding site" evidence="10">
    <location>
        <position position="233"/>
    </location>
    <ligand>
        <name>[4Fe-4S] cluster</name>
        <dbReference type="ChEBI" id="CHEBI:49883"/>
    </ligand>
</feature>
<dbReference type="Gene3D" id="3.40.50.2020">
    <property type="match status" value="1"/>
</dbReference>
<dbReference type="InterPro" id="IPR000836">
    <property type="entry name" value="PRTase_dom"/>
</dbReference>
<comment type="pathway">
    <text evidence="1 8">Purine metabolism; IMP biosynthesis via de novo pathway; N(1)-(5-phospho-D-ribosyl)glycinamide from 5-phospho-alpha-D-ribose 1-diphosphate: step 1/2.</text>
</comment>
<dbReference type="InterPro" id="IPR005854">
    <property type="entry name" value="PurF"/>
</dbReference>
<dbReference type="CDD" id="cd06223">
    <property type="entry name" value="PRTases_typeI"/>
    <property type="match status" value="1"/>
</dbReference>
<keyword evidence="6 8" id="KW-0658">Purine biosynthesis</keyword>
<evidence type="ECO:0000256" key="3">
    <source>
        <dbReference type="ARBA" id="ARBA00011941"/>
    </source>
</evidence>
<evidence type="ECO:0000256" key="9">
    <source>
        <dbReference type="PIRSR" id="PIRSR000485-2"/>
    </source>
</evidence>
<dbReference type="InterPro" id="IPR029055">
    <property type="entry name" value="Ntn_hydrolases_N"/>
</dbReference>
<keyword evidence="9" id="KW-0460">Magnesium</keyword>
<feature type="binding site" evidence="10">
    <location>
        <position position="477"/>
    </location>
    <ligand>
        <name>[4Fe-4S] cluster</name>
        <dbReference type="ChEBI" id="CHEBI:49883"/>
    </ligand>
</feature>
<protein>
    <recommendedName>
        <fullName evidence="3 8">Amidophosphoribosyltransferase</fullName>
        <shortName evidence="8">ATase</shortName>
        <ecNumber evidence="3 8">2.4.2.14</ecNumber>
    </recommendedName>
    <alternativeName>
        <fullName evidence="8">Glutamine phosphoribosylpyrophosphate amidotransferase</fullName>
    </alternativeName>
</protein>
<proteinExistence type="inferred from homology"/>
<dbReference type="PROSITE" id="PS51278">
    <property type="entry name" value="GATASE_TYPE_2"/>
    <property type="match status" value="1"/>
</dbReference>
<evidence type="ECO:0000259" key="11">
    <source>
        <dbReference type="PROSITE" id="PS51278"/>
    </source>
</evidence>
<dbReference type="Pfam" id="PF13537">
    <property type="entry name" value="GATase_7"/>
    <property type="match status" value="1"/>
</dbReference>
<keyword evidence="10" id="KW-0408">Iron</keyword>
<dbReference type="PANTHER" id="PTHR11907">
    <property type="entry name" value="AMIDOPHOSPHORIBOSYLTRANSFERASE"/>
    <property type="match status" value="1"/>
</dbReference>
<dbReference type="GO" id="GO:0009113">
    <property type="term" value="P:purine nucleobase biosynthetic process"/>
    <property type="evidence" value="ECO:0007669"/>
    <property type="project" value="InterPro"/>
</dbReference>
<evidence type="ECO:0000256" key="4">
    <source>
        <dbReference type="ARBA" id="ARBA00022676"/>
    </source>
</evidence>
<feature type="domain" description="Glutamine amidotransferase type-2" evidence="11">
    <location>
        <begin position="1"/>
        <end position="218"/>
    </location>
</feature>
<evidence type="ECO:0000256" key="8">
    <source>
        <dbReference type="PIRNR" id="PIRNR000485"/>
    </source>
</evidence>
<feature type="binding site" evidence="10">
    <location>
        <position position="394"/>
    </location>
    <ligand>
        <name>[4Fe-4S] cluster</name>
        <dbReference type="ChEBI" id="CHEBI:49883"/>
    </ligand>
</feature>
<dbReference type="InterPro" id="IPR029057">
    <property type="entry name" value="PRTase-like"/>
</dbReference>
<evidence type="ECO:0000313" key="12">
    <source>
        <dbReference type="EMBL" id="HIT42367.1"/>
    </source>
</evidence>
<evidence type="ECO:0000256" key="7">
    <source>
        <dbReference type="ARBA" id="ARBA00022962"/>
    </source>
</evidence>
<comment type="catalytic activity">
    <reaction evidence="8">
        <text>5-phospho-beta-D-ribosylamine + L-glutamate + diphosphate = 5-phospho-alpha-D-ribose 1-diphosphate + L-glutamine + H2O</text>
        <dbReference type="Rhea" id="RHEA:14905"/>
        <dbReference type="ChEBI" id="CHEBI:15377"/>
        <dbReference type="ChEBI" id="CHEBI:29985"/>
        <dbReference type="ChEBI" id="CHEBI:33019"/>
        <dbReference type="ChEBI" id="CHEBI:58017"/>
        <dbReference type="ChEBI" id="CHEBI:58359"/>
        <dbReference type="ChEBI" id="CHEBI:58681"/>
        <dbReference type="EC" id="2.4.2.14"/>
    </reaction>
</comment>
<keyword evidence="7" id="KW-0315">Glutamine amidotransferase</keyword>
<dbReference type="Gene3D" id="3.60.20.10">
    <property type="entry name" value="Glutamine Phosphoribosylpyrophosphate, subunit 1, domain 1"/>
    <property type="match status" value="1"/>
</dbReference>
<dbReference type="PIRSF" id="PIRSF000485">
    <property type="entry name" value="Amd_phspho_trans"/>
    <property type="match status" value="1"/>
</dbReference>
<keyword evidence="10" id="KW-0411">Iron-sulfur</keyword>
<accession>A0A9D1GKX7</accession>
<dbReference type="Proteomes" id="UP000886860">
    <property type="component" value="Unassembled WGS sequence"/>
</dbReference>
<dbReference type="GO" id="GO:0051536">
    <property type="term" value="F:iron-sulfur cluster binding"/>
    <property type="evidence" value="ECO:0007669"/>
    <property type="project" value="UniProtKB-KW"/>
</dbReference>
<evidence type="ECO:0000256" key="2">
    <source>
        <dbReference type="ARBA" id="ARBA00010138"/>
    </source>
</evidence>
<feature type="binding site" evidence="9">
    <location>
        <position position="358"/>
    </location>
    <ligand>
        <name>Mg(2+)</name>
        <dbReference type="ChEBI" id="CHEBI:18420"/>
    </ligand>
</feature>
<reference evidence="12" key="1">
    <citation type="submission" date="2020-10" db="EMBL/GenBank/DDBJ databases">
        <authorList>
            <person name="Gilroy R."/>
        </authorList>
    </citation>
    <scope>NUCLEOTIDE SEQUENCE</scope>
    <source>
        <strain evidence="12">CHK123-3438</strain>
    </source>
</reference>
<feature type="binding site" evidence="10">
    <location>
        <position position="474"/>
    </location>
    <ligand>
        <name>[4Fe-4S] cluster</name>
        <dbReference type="ChEBI" id="CHEBI:49883"/>
    </ligand>
</feature>
<dbReference type="GO" id="GO:0006164">
    <property type="term" value="P:purine nucleotide biosynthetic process"/>
    <property type="evidence" value="ECO:0007669"/>
    <property type="project" value="UniProtKB-KW"/>
</dbReference>
<evidence type="ECO:0000256" key="1">
    <source>
        <dbReference type="ARBA" id="ARBA00005209"/>
    </source>
</evidence>
<keyword evidence="9" id="KW-0479">Metal-binding</keyword>
<dbReference type="SUPFAM" id="SSF56235">
    <property type="entry name" value="N-terminal nucleophile aminohydrolases (Ntn hydrolases)"/>
    <property type="match status" value="1"/>
</dbReference>
<dbReference type="EMBL" id="DVKS01000167">
    <property type="protein sequence ID" value="HIT42367.1"/>
    <property type="molecule type" value="Genomic_DNA"/>
</dbReference>
<keyword evidence="4 8" id="KW-0328">Glycosyltransferase</keyword>
<feature type="binding site" evidence="9">
    <location>
        <position position="357"/>
    </location>
    <ligand>
        <name>Mg(2+)</name>
        <dbReference type="ChEBI" id="CHEBI:18420"/>
    </ligand>
</feature>
<comment type="cofactor">
    <cofactor evidence="9">
        <name>Mg(2+)</name>
        <dbReference type="ChEBI" id="CHEBI:18420"/>
    </cofactor>
    <text evidence="9">Binds 1 Mg(2+) ion per subunit.</text>
</comment>
<evidence type="ECO:0000256" key="10">
    <source>
        <dbReference type="PIRSR" id="PIRSR000485-3"/>
    </source>
</evidence>
<dbReference type="SUPFAM" id="SSF53271">
    <property type="entry name" value="PRTase-like"/>
    <property type="match status" value="1"/>
</dbReference>
<comment type="cofactor">
    <cofactor evidence="10">
        <name>[4Fe-4S] cluster</name>
        <dbReference type="ChEBI" id="CHEBI:49883"/>
    </cofactor>
    <text evidence="10">Binds 1 [4Fe-4S] cluster per subunit.</text>
</comment>
<organism evidence="12 13">
    <name type="scientific">Candidatus Caccovicinus merdipullorum</name>
    <dbReference type="NCBI Taxonomy" id="2840724"/>
    <lineage>
        <taxon>Bacteria</taxon>
        <taxon>Bacillati</taxon>
        <taxon>Bacillota</taxon>
        <taxon>Clostridia</taxon>
        <taxon>Eubacteriales</taxon>
        <taxon>Candidatus Caccovicinus</taxon>
    </lineage>
</organism>
<gene>
    <name evidence="12" type="ORF">IAB60_09810</name>
</gene>
<reference evidence="12" key="2">
    <citation type="journal article" date="2021" name="PeerJ">
        <title>Extensive microbial diversity within the chicken gut microbiome revealed by metagenomics and culture.</title>
        <authorList>
            <person name="Gilroy R."/>
            <person name="Ravi A."/>
            <person name="Getino M."/>
            <person name="Pursley I."/>
            <person name="Horton D.L."/>
            <person name="Alikhan N.F."/>
            <person name="Baker D."/>
            <person name="Gharbi K."/>
            <person name="Hall N."/>
            <person name="Watson M."/>
            <person name="Adriaenssens E.M."/>
            <person name="Foster-Nyarko E."/>
            <person name="Jarju S."/>
            <person name="Secka A."/>
            <person name="Antonio M."/>
            <person name="Oren A."/>
            <person name="Chaudhuri R.R."/>
            <person name="La Ragione R."/>
            <person name="Hildebrand F."/>
            <person name="Pallen M.J."/>
        </authorList>
    </citation>
    <scope>NUCLEOTIDE SEQUENCE</scope>
    <source>
        <strain evidence="12">CHK123-3438</strain>
    </source>
</reference>
<comment type="similarity">
    <text evidence="2 8">In the C-terminal section; belongs to the purine/pyrimidine phosphoribosyltransferase family.</text>
</comment>
<dbReference type="GO" id="GO:0004044">
    <property type="term" value="F:amidophosphoribosyltransferase activity"/>
    <property type="evidence" value="ECO:0007669"/>
    <property type="project" value="UniProtKB-EC"/>
</dbReference>
<dbReference type="InterPro" id="IPR017932">
    <property type="entry name" value="GATase_2_dom"/>
</dbReference>